<dbReference type="Proteomes" id="UP000016843">
    <property type="component" value="Unassembled WGS sequence"/>
</dbReference>
<organism evidence="1 2">
    <name type="scientific">Rhodonellum psychrophilum GCM71 = DSM 17998</name>
    <dbReference type="NCBI Taxonomy" id="1123057"/>
    <lineage>
        <taxon>Bacteria</taxon>
        <taxon>Pseudomonadati</taxon>
        <taxon>Bacteroidota</taxon>
        <taxon>Cytophagia</taxon>
        <taxon>Cytophagales</taxon>
        <taxon>Cytophagaceae</taxon>
        <taxon>Rhodonellum</taxon>
    </lineage>
</organism>
<keyword evidence="2" id="KW-1185">Reference proteome</keyword>
<dbReference type="EMBL" id="AWXR01000010">
    <property type="protein sequence ID" value="ERM83730.1"/>
    <property type="molecule type" value="Genomic_DNA"/>
</dbReference>
<evidence type="ECO:0000313" key="1">
    <source>
        <dbReference type="EMBL" id="ERM83730.1"/>
    </source>
</evidence>
<evidence type="ECO:0000313" key="2">
    <source>
        <dbReference type="Proteomes" id="UP000016843"/>
    </source>
</evidence>
<name>U5BT17_9BACT</name>
<protein>
    <submittedName>
        <fullName evidence="1">Uncharacterized protein</fullName>
    </submittedName>
</protein>
<proteinExistence type="predicted"/>
<comment type="caution">
    <text evidence="1">The sequence shown here is derived from an EMBL/GenBank/DDBJ whole genome shotgun (WGS) entry which is preliminary data.</text>
</comment>
<accession>U5BT17</accession>
<sequence length="36" mass="4518">MFLKRISEIPQIHFVLARIAFLEDVYGKNIYFWRRF</sequence>
<dbReference type="AlphaFoldDB" id="U5BT17"/>
<reference evidence="1 2" key="1">
    <citation type="journal article" date="2013" name="Genome Announc.">
        <title>Draft Genome Sequence of the Psychrophilic and Alkaliphilic Rhodonellum psychrophilum Strain GCM71T.</title>
        <authorList>
            <person name="Hauptmann A.L."/>
            <person name="Glaring M.A."/>
            <person name="Hallin P.F."/>
            <person name="Prieme A."/>
            <person name="Stougaard P."/>
        </authorList>
    </citation>
    <scope>NUCLEOTIDE SEQUENCE [LARGE SCALE GENOMIC DNA]</scope>
    <source>
        <strain evidence="1 2">GCM71</strain>
    </source>
</reference>
<gene>
    <name evidence="1" type="ORF">P872_02710</name>
</gene>